<protein>
    <submittedName>
        <fullName evidence="1">Uncharacterized protein</fullName>
    </submittedName>
</protein>
<gene>
    <name evidence="1" type="ORF">CHS0354_040625</name>
</gene>
<dbReference type="AlphaFoldDB" id="A0AAE0SHA6"/>
<accession>A0AAE0SHA6</accession>
<evidence type="ECO:0000313" key="1">
    <source>
        <dbReference type="EMBL" id="KAK3591694.1"/>
    </source>
</evidence>
<organism evidence="1 2">
    <name type="scientific">Potamilus streckersoni</name>
    <dbReference type="NCBI Taxonomy" id="2493646"/>
    <lineage>
        <taxon>Eukaryota</taxon>
        <taxon>Metazoa</taxon>
        <taxon>Spiralia</taxon>
        <taxon>Lophotrochozoa</taxon>
        <taxon>Mollusca</taxon>
        <taxon>Bivalvia</taxon>
        <taxon>Autobranchia</taxon>
        <taxon>Heteroconchia</taxon>
        <taxon>Palaeoheterodonta</taxon>
        <taxon>Unionida</taxon>
        <taxon>Unionoidea</taxon>
        <taxon>Unionidae</taxon>
        <taxon>Ambleminae</taxon>
        <taxon>Lampsilini</taxon>
        <taxon>Potamilus</taxon>
    </lineage>
</organism>
<evidence type="ECO:0000313" key="2">
    <source>
        <dbReference type="Proteomes" id="UP001195483"/>
    </source>
</evidence>
<reference evidence="1" key="1">
    <citation type="journal article" date="2021" name="Genome Biol. Evol.">
        <title>A High-Quality Reference Genome for a Parasitic Bivalve with Doubly Uniparental Inheritance (Bivalvia: Unionida).</title>
        <authorList>
            <person name="Smith C.H."/>
        </authorList>
    </citation>
    <scope>NUCLEOTIDE SEQUENCE</scope>
    <source>
        <strain evidence="1">CHS0354</strain>
    </source>
</reference>
<reference evidence="1" key="2">
    <citation type="journal article" date="2021" name="Genome Biol. Evol.">
        <title>Developing a high-quality reference genome for a parasitic bivalve with doubly uniparental inheritance (Bivalvia: Unionida).</title>
        <authorList>
            <person name="Smith C.H."/>
        </authorList>
    </citation>
    <scope>NUCLEOTIDE SEQUENCE</scope>
    <source>
        <strain evidence="1">CHS0354</strain>
        <tissue evidence="1">Mantle</tissue>
    </source>
</reference>
<reference evidence="1" key="3">
    <citation type="submission" date="2023-05" db="EMBL/GenBank/DDBJ databases">
        <authorList>
            <person name="Smith C.H."/>
        </authorList>
    </citation>
    <scope>NUCLEOTIDE SEQUENCE</scope>
    <source>
        <strain evidence="1">CHS0354</strain>
        <tissue evidence="1">Mantle</tissue>
    </source>
</reference>
<keyword evidence="2" id="KW-1185">Reference proteome</keyword>
<name>A0AAE0SHA6_9BIVA</name>
<proteinExistence type="predicted"/>
<sequence>MQIGDEIYALRPAEGDVTSRNSFEVAGLPGKRYLSQNMANIGNEHSVEYKDKS</sequence>
<dbReference type="Proteomes" id="UP001195483">
    <property type="component" value="Unassembled WGS sequence"/>
</dbReference>
<comment type="caution">
    <text evidence="1">The sequence shown here is derived from an EMBL/GenBank/DDBJ whole genome shotgun (WGS) entry which is preliminary data.</text>
</comment>
<dbReference type="EMBL" id="JAEAOA010002340">
    <property type="protein sequence ID" value="KAK3591694.1"/>
    <property type="molecule type" value="Genomic_DNA"/>
</dbReference>